<dbReference type="InterPro" id="IPR009057">
    <property type="entry name" value="Homeodomain-like_sf"/>
</dbReference>
<dbReference type="Proteomes" id="UP000572051">
    <property type="component" value="Unassembled WGS sequence"/>
</dbReference>
<dbReference type="EMBL" id="JACCFS010000001">
    <property type="protein sequence ID" value="NYJ36578.1"/>
    <property type="molecule type" value="Genomic_DNA"/>
</dbReference>
<accession>A0A7Z0EQT8</accession>
<sequence length="223" mass="24847">MGSTPRRPPDRDEDLTARARIRDAAVECFGRHGFDVTVRTIAERAGVSPGLVLHHFGSKAGLREACDDHVRQSVREAKTEAVTSHDQQTFLQQMAEMEEYSDLLGYVLRSLQTGGPMAAALFEHMVEDIEEYLAKGEEAGAIRPSRDPKARARWLAANGMGSVTMLFTLHGMGPDTDFRELLRRSAHDLMLPALEVYTEGLLTERTMLDAYLLYSSDPPEEAR</sequence>
<dbReference type="Pfam" id="PF17933">
    <property type="entry name" value="TetR_C_25"/>
    <property type="match status" value="1"/>
</dbReference>
<dbReference type="PROSITE" id="PS50977">
    <property type="entry name" value="HTH_TETR_2"/>
    <property type="match status" value="1"/>
</dbReference>
<dbReference type="GO" id="GO:0000976">
    <property type="term" value="F:transcription cis-regulatory region binding"/>
    <property type="evidence" value="ECO:0007669"/>
    <property type="project" value="TreeGrafter"/>
</dbReference>
<dbReference type="Gene3D" id="1.10.357.10">
    <property type="entry name" value="Tetracycline Repressor, domain 2"/>
    <property type="match status" value="1"/>
</dbReference>
<dbReference type="InterPro" id="IPR001647">
    <property type="entry name" value="HTH_TetR"/>
</dbReference>
<gene>
    <name evidence="4" type="ORF">HNR10_004459</name>
</gene>
<dbReference type="PANTHER" id="PTHR30055">
    <property type="entry name" value="HTH-TYPE TRANSCRIPTIONAL REGULATOR RUTR"/>
    <property type="match status" value="1"/>
</dbReference>
<evidence type="ECO:0000313" key="4">
    <source>
        <dbReference type="EMBL" id="NYJ36578.1"/>
    </source>
</evidence>
<feature type="domain" description="HTH tetR-type" evidence="3">
    <location>
        <begin position="15"/>
        <end position="74"/>
    </location>
</feature>
<dbReference type="InterPro" id="IPR041484">
    <property type="entry name" value="TetR_C_25"/>
</dbReference>
<protein>
    <submittedName>
        <fullName evidence="4">AcrR family transcriptional regulator</fullName>
    </submittedName>
</protein>
<dbReference type="Pfam" id="PF00440">
    <property type="entry name" value="TetR_N"/>
    <property type="match status" value="1"/>
</dbReference>
<evidence type="ECO:0000256" key="1">
    <source>
        <dbReference type="ARBA" id="ARBA00023125"/>
    </source>
</evidence>
<keyword evidence="1 2" id="KW-0238">DNA-binding</keyword>
<comment type="caution">
    <text evidence="4">The sequence shown here is derived from an EMBL/GenBank/DDBJ whole genome shotgun (WGS) entry which is preliminary data.</text>
</comment>
<dbReference type="InterPro" id="IPR050109">
    <property type="entry name" value="HTH-type_TetR-like_transc_reg"/>
</dbReference>
<dbReference type="SUPFAM" id="SSF46689">
    <property type="entry name" value="Homeodomain-like"/>
    <property type="match status" value="1"/>
</dbReference>
<dbReference type="RefSeq" id="WP_179826564.1">
    <property type="nucleotide sequence ID" value="NZ_JACCFS010000001.1"/>
</dbReference>
<dbReference type="PRINTS" id="PR00455">
    <property type="entry name" value="HTHTETR"/>
</dbReference>
<evidence type="ECO:0000259" key="3">
    <source>
        <dbReference type="PROSITE" id="PS50977"/>
    </source>
</evidence>
<proteinExistence type="predicted"/>
<keyword evidence="5" id="KW-1185">Reference proteome</keyword>
<dbReference type="AlphaFoldDB" id="A0A7Z0EQT8"/>
<feature type="DNA-binding region" description="H-T-H motif" evidence="2">
    <location>
        <begin position="37"/>
        <end position="56"/>
    </location>
</feature>
<name>A0A7Z0EQT8_9ACTN</name>
<dbReference type="GO" id="GO:0003700">
    <property type="term" value="F:DNA-binding transcription factor activity"/>
    <property type="evidence" value="ECO:0007669"/>
    <property type="project" value="TreeGrafter"/>
</dbReference>
<dbReference type="SUPFAM" id="SSF48498">
    <property type="entry name" value="Tetracyclin repressor-like, C-terminal domain"/>
    <property type="match status" value="1"/>
</dbReference>
<dbReference type="InterPro" id="IPR036271">
    <property type="entry name" value="Tet_transcr_reg_TetR-rel_C_sf"/>
</dbReference>
<dbReference type="PANTHER" id="PTHR30055:SF146">
    <property type="entry name" value="HTH-TYPE TRANSCRIPTIONAL DUAL REGULATOR CECR"/>
    <property type="match status" value="1"/>
</dbReference>
<evidence type="ECO:0000256" key="2">
    <source>
        <dbReference type="PROSITE-ProRule" id="PRU00335"/>
    </source>
</evidence>
<reference evidence="4 5" key="1">
    <citation type="submission" date="2020-07" db="EMBL/GenBank/DDBJ databases">
        <title>Sequencing the genomes of 1000 actinobacteria strains.</title>
        <authorList>
            <person name="Klenk H.-P."/>
        </authorList>
    </citation>
    <scope>NUCLEOTIDE SEQUENCE [LARGE SCALE GENOMIC DNA]</scope>
    <source>
        <strain evidence="4 5">DSM 44442</strain>
    </source>
</reference>
<organism evidence="4 5">
    <name type="scientific">Nocardiopsis aegyptia</name>
    <dbReference type="NCBI Taxonomy" id="220378"/>
    <lineage>
        <taxon>Bacteria</taxon>
        <taxon>Bacillati</taxon>
        <taxon>Actinomycetota</taxon>
        <taxon>Actinomycetes</taxon>
        <taxon>Streptosporangiales</taxon>
        <taxon>Nocardiopsidaceae</taxon>
        <taxon>Nocardiopsis</taxon>
    </lineage>
</organism>
<evidence type="ECO:0000313" key="5">
    <source>
        <dbReference type="Proteomes" id="UP000572051"/>
    </source>
</evidence>